<protein>
    <submittedName>
        <fullName evidence="1">Uncharacterized protein</fullName>
    </submittedName>
</protein>
<dbReference type="Proteomes" id="UP001220964">
    <property type="component" value="Unassembled WGS sequence"/>
</dbReference>
<evidence type="ECO:0000313" key="1">
    <source>
        <dbReference type="EMBL" id="MDF0603422.1"/>
    </source>
</evidence>
<gene>
    <name evidence="1" type="ORF">P1J78_22070</name>
</gene>
<organism evidence="1 2">
    <name type="scientific">Psychromarinibacter sediminicola</name>
    <dbReference type="NCBI Taxonomy" id="3033385"/>
    <lineage>
        <taxon>Bacteria</taxon>
        <taxon>Pseudomonadati</taxon>
        <taxon>Pseudomonadota</taxon>
        <taxon>Alphaproteobacteria</taxon>
        <taxon>Rhodobacterales</taxon>
        <taxon>Paracoccaceae</taxon>
        <taxon>Psychromarinibacter</taxon>
    </lineage>
</organism>
<accession>A0AAE3NZ90</accession>
<sequence length="71" mass="7504">MILRTVVPHSKVSLGRRCPDKVQSFAAGGRGRRAMGTKVTVLGAGIVPEQEFEAILARAAALAEWRGLCAA</sequence>
<comment type="caution">
    <text evidence="1">The sequence shown here is derived from an EMBL/GenBank/DDBJ whole genome shotgun (WGS) entry which is preliminary data.</text>
</comment>
<name>A0AAE3NZ90_9RHOB</name>
<evidence type="ECO:0000313" key="2">
    <source>
        <dbReference type="Proteomes" id="UP001220964"/>
    </source>
</evidence>
<reference evidence="1" key="1">
    <citation type="submission" date="2023-03" db="EMBL/GenBank/DDBJ databases">
        <title>Multiphase analysis and comparison of six strains from genera Psychromarinibacter, Lutimaribacter, and Maritimibacter, including a novel species: Psychromarinibacter sediminicola sp. nov.</title>
        <authorList>
            <person name="Wang Y.-H."/>
            <person name="Ye M.-Q."/>
            <person name="Du Z.-J."/>
        </authorList>
    </citation>
    <scope>NUCLEOTIDE SEQUENCE</scope>
    <source>
        <strain evidence="1">C21-152</strain>
    </source>
</reference>
<proteinExistence type="predicted"/>
<keyword evidence="2" id="KW-1185">Reference proteome</keyword>
<dbReference type="EMBL" id="JARGYC010000093">
    <property type="protein sequence ID" value="MDF0603422.1"/>
    <property type="molecule type" value="Genomic_DNA"/>
</dbReference>
<dbReference type="AlphaFoldDB" id="A0AAE3NZ90"/>
<dbReference type="RefSeq" id="WP_275569542.1">
    <property type="nucleotide sequence ID" value="NZ_JARGYC010000093.1"/>
</dbReference>